<dbReference type="VEuPathDB" id="CryptoDB:Cvel_13088"/>
<dbReference type="AlphaFoldDB" id="A0A0G4ICA0"/>
<protein>
    <submittedName>
        <fullName evidence="2">Uncharacterized protein</fullName>
    </submittedName>
</protein>
<accession>A0A0G4ICA0</accession>
<proteinExistence type="predicted"/>
<sequence>MPNQKVQTLNHKVPLPKFPLNPKVTKRYSSRFQYVGPVPKWSEPTLIVSTDPSVPRIVTPAFSELPEHPFAFPEKPYFHPHRRYDDVKDCLPAFPNPEDTSQWQGHGQGRALVDPSKSISSRPVDHLNYRANPTMLMTTTAAKTPFLIAPHGPVPFPSEFGGLLAHTGHENVPASCHASVPVNFVQQLSSNVYVPPIPEARPDDTSVPPGTARQINPWANKHPKASTYVYDPDSSNFARPYGVPKGGSESLARPRYGGRH</sequence>
<feature type="region of interest" description="Disordered" evidence="1">
    <location>
        <begin position="199"/>
        <end position="260"/>
    </location>
</feature>
<name>A0A0G4ICA0_9ALVE</name>
<reference evidence="2" key="1">
    <citation type="submission" date="2014-11" db="EMBL/GenBank/DDBJ databases">
        <authorList>
            <person name="Otto D Thomas"/>
            <person name="Naeem Raeece"/>
        </authorList>
    </citation>
    <scope>NUCLEOTIDE SEQUENCE</scope>
</reference>
<evidence type="ECO:0000256" key="1">
    <source>
        <dbReference type="SAM" id="MobiDB-lite"/>
    </source>
</evidence>
<organism evidence="2">
    <name type="scientific">Chromera velia CCMP2878</name>
    <dbReference type="NCBI Taxonomy" id="1169474"/>
    <lineage>
        <taxon>Eukaryota</taxon>
        <taxon>Sar</taxon>
        <taxon>Alveolata</taxon>
        <taxon>Colpodellida</taxon>
        <taxon>Chromeraceae</taxon>
        <taxon>Chromera</taxon>
    </lineage>
</organism>
<dbReference type="EMBL" id="CDMZ01005822">
    <property type="protein sequence ID" value="CEM54843.1"/>
    <property type="molecule type" value="Genomic_DNA"/>
</dbReference>
<evidence type="ECO:0000313" key="2">
    <source>
        <dbReference type="EMBL" id="CEM54843.1"/>
    </source>
</evidence>
<gene>
    <name evidence="2" type="ORF">Cvel_13088</name>
</gene>